<accession>A0A9X0QCY2</accession>
<keyword evidence="2" id="KW-1185">Reference proteome</keyword>
<evidence type="ECO:0000313" key="2">
    <source>
        <dbReference type="Proteomes" id="UP000535182"/>
    </source>
</evidence>
<proteinExistence type="predicted"/>
<organism evidence="1 2">
    <name type="scientific">Tunturiibacter gelidiferens</name>
    <dbReference type="NCBI Taxonomy" id="3069689"/>
    <lineage>
        <taxon>Bacteria</taxon>
        <taxon>Pseudomonadati</taxon>
        <taxon>Acidobacteriota</taxon>
        <taxon>Terriglobia</taxon>
        <taxon>Terriglobales</taxon>
        <taxon>Acidobacteriaceae</taxon>
        <taxon>Tunturiibacter</taxon>
    </lineage>
</organism>
<dbReference type="AlphaFoldDB" id="A0A9X0QCY2"/>
<gene>
    <name evidence="1" type="ORF">HDF14_001659</name>
</gene>
<evidence type="ECO:0000313" key="1">
    <source>
        <dbReference type="EMBL" id="MBB5328053.1"/>
    </source>
</evidence>
<dbReference type="Proteomes" id="UP000535182">
    <property type="component" value="Unassembled WGS sequence"/>
</dbReference>
<dbReference type="InterPro" id="IPR005358">
    <property type="entry name" value="Puta_zinc/iron-chelating_dom"/>
</dbReference>
<dbReference type="EMBL" id="JACHEB010000003">
    <property type="protein sequence ID" value="MBB5328053.1"/>
    <property type="molecule type" value="Genomic_DNA"/>
</dbReference>
<dbReference type="Pfam" id="PF03692">
    <property type="entry name" value="CxxCxxCC"/>
    <property type="match status" value="1"/>
</dbReference>
<reference evidence="1 2" key="1">
    <citation type="submission" date="2020-08" db="EMBL/GenBank/DDBJ databases">
        <title>Genomic Encyclopedia of Type Strains, Phase IV (KMG-V): Genome sequencing to study the core and pangenomes of soil and plant-associated prokaryotes.</title>
        <authorList>
            <person name="Whitman W."/>
        </authorList>
    </citation>
    <scope>NUCLEOTIDE SEQUENCE [LARGE SCALE GENOMIC DNA]</scope>
    <source>
        <strain evidence="1 2">X5P2</strain>
    </source>
</reference>
<sequence length="207" mass="22639">MLPTDQFVQIVDTAVADAYKRGGRHLVCHPGCSQCCIGVFPIAHEDGARLHEGLAILETTDPERASRIHARVAESLTRLDPWFPGDLTTGILNEDHEAAILFEEFANDEPCPVLDLTTGTCDLYEHRPILCRTFGPPMRSDGDNGEVNLATCELCFIHATTEEIAACELDPTIPAKEEASNEAFNTTHNLHGQTLIAYALRSPAPHP</sequence>
<protein>
    <submittedName>
        <fullName evidence="1">Fe-S-cluster containining protein</fullName>
    </submittedName>
</protein>
<name>A0A9X0QCY2_9BACT</name>
<dbReference type="RefSeq" id="WP_183975200.1">
    <property type="nucleotide sequence ID" value="NZ_JACHEB010000003.1"/>
</dbReference>
<comment type="caution">
    <text evidence="1">The sequence shown here is derived from an EMBL/GenBank/DDBJ whole genome shotgun (WGS) entry which is preliminary data.</text>
</comment>